<evidence type="ECO:0000256" key="2">
    <source>
        <dbReference type="ARBA" id="ARBA00007228"/>
    </source>
</evidence>
<evidence type="ECO:0000313" key="12">
    <source>
        <dbReference type="Proteomes" id="UP000717996"/>
    </source>
</evidence>
<sequence>MSKFNHLFTRSFSRATCNRFATKYPKRTPLAEKTASEEIEYVYGISSVSAALYSKKRSKLEAIYFQESTEKKTTKKKDKAVIDSIVKAAKESTIRVIYTNKGQLNSLTQDKPHQGIVLKASPRKMIEISSLSALTDKKAYEALIKRNKDDIDVPASAFKFQIKPNRRFPFWIALDEVQDPQNFGSILRTAHFFGVDGVLVCSKNSAPLSPTVSKVSSGAMEIMDVFSTKNLLSFLKESNENGWDIVGAAAGAELDCFETEVEIKPTILVLGNEGVGLRTNIKNACNRFTSIPSALENQYNGSVDSLNVGVATGVLTYSLINKLAC</sequence>
<dbReference type="SUPFAM" id="SSF55315">
    <property type="entry name" value="L30e-like"/>
    <property type="match status" value="1"/>
</dbReference>
<keyword evidence="6" id="KW-0949">S-adenosyl-L-methionine</keyword>
<organism evidence="11 12">
    <name type="scientific">Rhizopus oryzae</name>
    <name type="common">Mucormycosis agent</name>
    <name type="synonym">Rhizopus arrhizus var. delemar</name>
    <dbReference type="NCBI Taxonomy" id="64495"/>
    <lineage>
        <taxon>Eukaryota</taxon>
        <taxon>Fungi</taxon>
        <taxon>Fungi incertae sedis</taxon>
        <taxon>Mucoromycota</taxon>
        <taxon>Mucoromycotina</taxon>
        <taxon>Mucoromycetes</taxon>
        <taxon>Mucorales</taxon>
        <taxon>Mucorineae</taxon>
        <taxon>Rhizopodaceae</taxon>
        <taxon>Rhizopus</taxon>
    </lineage>
</organism>
<proteinExistence type="inferred from homology"/>
<evidence type="ECO:0000256" key="8">
    <source>
        <dbReference type="ARBA" id="ARBA00023128"/>
    </source>
</evidence>
<dbReference type="AlphaFoldDB" id="A0A9P6Y2W0"/>
<keyword evidence="4" id="KW-0489">Methyltransferase</keyword>
<keyword evidence="3" id="KW-0698">rRNA processing</keyword>
<dbReference type="Pfam" id="PF00588">
    <property type="entry name" value="SpoU_methylase"/>
    <property type="match status" value="1"/>
</dbReference>
<dbReference type="Gene3D" id="3.30.1330.30">
    <property type="match status" value="1"/>
</dbReference>
<dbReference type="InterPro" id="IPR004441">
    <property type="entry name" value="rRNA_MeTrfase_TrmH"/>
</dbReference>
<dbReference type="InterPro" id="IPR047182">
    <property type="entry name" value="MRM1"/>
</dbReference>
<keyword evidence="8" id="KW-0496">Mitochondrion</keyword>
<keyword evidence="5" id="KW-0808">Transferase</keyword>
<dbReference type="InterPro" id="IPR047261">
    <property type="entry name" value="MRM1_MeTrfase_dom"/>
</dbReference>
<dbReference type="Pfam" id="PF08032">
    <property type="entry name" value="SpoU_sub_bind"/>
    <property type="match status" value="1"/>
</dbReference>
<dbReference type="CDD" id="cd18105">
    <property type="entry name" value="SpoU-like_MRM1"/>
    <property type="match status" value="1"/>
</dbReference>
<comment type="subcellular location">
    <subcellularLocation>
        <location evidence="1">Mitochondrion</location>
    </subcellularLocation>
</comment>
<dbReference type="EMBL" id="JAANIT010001954">
    <property type="protein sequence ID" value="KAG1538090.1"/>
    <property type="molecule type" value="Genomic_DNA"/>
</dbReference>
<dbReference type="PANTHER" id="PTHR46103:SF1">
    <property type="entry name" value="RRNA METHYLTRANSFERASE 1, MITOCHONDRIAL"/>
    <property type="match status" value="1"/>
</dbReference>
<evidence type="ECO:0000259" key="10">
    <source>
        <dbReference type="SMART" id="SM00967"/>
    </source>
</evidence>
<dbReference type="Gene3D" id="3.40.1280.10">
    <property type="match status" value="1"/>
</dbReference>
<protein>
    <recommendedName>
        <fullName evidence="9">rRNA methyltransferase 1, mitochondrial</fullName>
    </recommendedName>
</protein>
<evidence type="ECO:0000313" key="11">
    <source>
        <dbReference type="EMBL" id="KAG1538090.1"/>
    </source>
</evidence>
<evidence type="ECO:0000256" key="9">
    <source>
        <dbReference type="ARBA" id="ARBA00034881"/>
    </source>
</evidence>
<reference evidence="11" key="1">
    <citation type="journal article" date="2020" name="Microb. Genom.">
        <title>Genetic diversity of clinical and environmental Mucorales isolates obtained from an investigation of mucormycosis cases among solid organ transplant recipients.</title>
        <authorList>
            <person name="Nguyen M.H."/>
            <person name="Kaul D."/>
            <person name="Muto C."/>
            <person name="Cheng S.J."/>
            <person name="Richter R.A."/>
            <person name="Bruno V.M."/>
            <person name="Liu G."/>
            <person name="Beyhan S."/>
            <person name="Sundermann A.J."/>
            <person name="Mounaud S."/>
            <person name="Pasculle A.W."/>
            <person name="Nierman W.C."/>
            <person name="Driscoll E."/>
            <person name="Cumbie R."/>
            <person name="Clancy C.J."/>
            <person name="Dupont C.L."/>
        </authorList>
    </citation>
    <scope>NUCLEOTIDE SEQUENCE</scope>
    <source>
        <strain evidence="11">GL16</strain>
    </source>
</reference>
<dbReference type="GO" id="GO:0003723">
    <property type="term" value="F:RNA binding"/>
    <property type="evidence" value="ECO:0007669"/>
    <property type="project" value="InterPro"/>
</dbReference>
<feature type="domain" description="RNA 2-O ribose methyltransferase substrate binding" evidence="10">
    <location>
        <begin position="41"/>
        <end position="126"/>
    </location>
</feature>
<dbReference type="OMA" id="RKYAHVH"/>
<dbReference type="SUPFAM" id="SSF75217">
    <property type="entry name" value="alpha/beta knot"/>
    <property type="match status" value="1"/>
</dbReference>
<dbReference type="Proteomes" id="UP000717996">
    <property type="component" value="Unassembled WGS sequence"/>
</dbReference>
<name>A0A9P6Y2W0_RHIOR</name>
<comment type="similarity">
    <text evidence="2">Belongs to the class IV-like SAM-binding methyltransferase superfamily. RNA methyltransferase TrmH family.</text>
</comment>
<evidence type="ECO:0000256" key="6">
    <source>
        <dbReference type="ARBA" id="ARBA00022691"/>
    </source>
</evidence>
<dbReference type="InterPro" id="IPR029026">
    <property type="entry name" value="tRNA_m1G_MTases_N"/>
</dbReference>
<evidence type="ECO:0000256" key="4">
    <source>
        <dbReference type="ARBA" id="ARBA00022603"/>
    </source>
</evidence>
<dbReference type="InterPro" id="IPR013123">
    <property type="entry name" value="SpoU_subst-bd"/>
</dbReference>
<evidence type="ECO:0000256" key="5">
    <source>
        <dbReference type="ARBA" id="ARBA00022679"/>
    </source>
</evidence>
<comment type="caution">
    <text evidence="11">The sequence shown here is derived from an EMBL/GenBank/DDBJ whole genome shotgun (WGS) entry which is preliminary data.</text>
</comment>
<keyword evidence="7" id="KW-0809">Transit peptide</keyword>
<evidence type="ECO:0000256" key="3">
    <source>
        <dbReference type="ARBA" id="ARBA00022552"/>
    </source>
</evidence>
<dbReference type="PANTHER" id="PTHR46103">
    <property type="entry name" value="RRNA METHYLTRANSFERASE 1, MITOCHONDRIAL"/>
    <property type="match status" value="1"/>
</dbReference>
<dbReference type="GO" id="GO:0016435">
    <property type="term" value="F:rRNA (guanine) methyltransferase activity"/>
    <property type="evidence" value="ECO:0007669"/>
    <property type="project" value="TreeGrafter"/>
</dbReference>
<dbReference type="NCBIfam" id="TIGR00186">
    <property type="entry name" value="rRNA_methyl_3"/>
    <property type="match status" value="1"/>
</dbReference>
<dbReference type="SMART" id="SM00967">
    <property type="entry name" value="SpoU_sub_bind"/>
    <property type="match status" value="1"/>
</dbReference>
<dbReference type="InterPro" id="IPR029064">
    <property type="entry name" value="Ribosomal_eL30-like_sf"/>
</dbReference>
<dbReference type="InterPro" id="IPR029028">
    <property type="entry name" value="Alpha/beta_knot_MTases"/>
</dbReference>
<dbReference type="OrthoDB" id="270651at2759"/>
<dbReference type="InterPro" id="IPR001537">
    <property type="entry name" value="SpoU_MeTrfase"/>
</dbReference>
<gene>
    <name evidence="11" type="ORF">G6F51_009982</name>
</gene>
<accession>A0A9P6Y2W0</accession>
<evidence type="ECO:0000256" key="7">
    <source>
        <dbReference type="ARBA" id="ARBA00022946"/>
    </source>
</evidence>
<dbReference type="GO" id="GO:0005739">
    <property type="term" value="C:mitochondrion"/>
    <property type="evidence" value="ECO:0007669"/>
    <property type="project" value="UniProtKB-SubCell"/>
</dbReference>
<evidence type="ECO:0000256" key="1">
    <source>
        <dbReference type="ARBA" id="ARBA00004173"/>
    </source>
</evidence>